<reference evidence="2" key="1">
    <citation type="submission" date="2022-04" db="EMBL/GenBank/DDBJ databases">
        <title>Hymenobacter sp. isolated from the air.</title>
        <authorList>
            <person name="Won M."/>
            <person name="Lee C.-M."/>
            <person name="Woen H.-Y."/>
            <person name="Kwon S.-W."/>
        </authorList>
    </citation>
    <scope>NUCLEOTIDE SEQUENCE</scope>
    <source>
        <strain evidence="2">5420S-77</strain>
    </source>
</reference>
<accession>A0ABY4GAR9</accession>
<dbReference type="RefSeq" id="WP_245123232.1">
    <property type="nucleotide sequence ID" value="NZ_CP095061.1"/>
</dbReference>
<evidence type="ECO:0000256" key="1">
    <source>
        <dbReference type="SAM" id="MobiDB-lite"/>
    </source>
</evidence>
<evidence type="ECO:0000313" key="2">
    <source>
        <dbReference type="EMBL" id="UOQ67539.1"/>
    </source>
</evidence>
<sequence>MSTTSPQHARVPLHLSDKDIRQALDDLDTKIKTLRNRAHATTAGAPHTYHEHIAALEVKRNKLAEQLGPEPTHDTKPSDQDHSAWSEIWHGIENLRNDLRNII</sequence>
<evidence type="ECO:0000313" key="3">
    <source>
        <dbReference type="Proteomes" id="UP000830401"/>
    </source>
</evidence>
<gene>
    <name evidence="2" type="ORF">MUN86_06605</name>
</gene>
<feature type="region of interest" description="Disordered" evidence="1">
    <location>
        <begin position="62"/>
        <end position="82"/>
    </location>
</feature>
<feature type="compositionally biased region" description="Basic and acidic residues" evidence="1">
    <location>
        <begin position="71"/>
        <end position="82"/>
    </location>
</feature>
<organism evidence="2 3">
    <name type="scientific">Hymenobacter volaticus</name>
    <dbReference type="NCBI Taxonomy" id="2932254"/>
    <lineage>
        <taxon>Bacteria</taxon>
        <taxon>Pseudomonadati</taxon>
        <taxon>Bacteroidota</taxon>
        <taxon>Cytophagia</taxon>
        <taxon>Cytophagales</taxon>
        <taxon>Hymenobacteraceae</taxon>
        <taxon>Hymenobacter</taxon>
    </lineage>
</organism>
<dbReference type="EMBL" id="CP095061">
    <property type="protein sequence ID" value="UOQ67539.1"/>
    <property type="molecule type" value="Genomic_DNA"/>
</dbReference>
<proteinExistence type="predicted"/>
<name>A0ABY4GAR9_9BACT</name>
<dbReference type="Proteomes" id="UP000830401">
    <property type="component" value="Chromosome"/>
</dbReference>
<keyword evidence="3" id="KW-1185">Reference proteome</keyword>
<protein>
    <submittedName>
        <fullName evidence="2">Uncharacterized protein</fullName>
    </submittedName>
</protein>